<keyword evidence="1" id="KW-1133">Transmembrane helix</keyword>
<organism evidence="2 3">
    <name type="scientific">Bacteroides caccae</name>
    <dbReference type="NCBI Taxonomy" id="47678"/>
    <lineage>
        <taxon>Bacteria</taxon>
        <taxon>Pseudomonadati</taxon>
        <taxon>Bacteroidota</taxon>
        <taxon>Bacteroidia</taxon>
        <taxon>Bacteroidales</taxon>
        <taxon>Bacteroidaceae</taxon>
        <taxon>Bacteroides</taxon>
    </lineage>
</organism>
<accession>A0A412FL12</accession>
<dbReference type="Proteomes" id="UP000284205">
    <property type="component" value="Unassembled WGS sequence"/>
</dbReference>
<evidence type="ECO:0000256" key="1">
    <source>
        <dbReference type="SAM" id="Phobius"/>
    </source>
</evidence>
<dbReference type="EMBL" id="QRUO01000015">
    <property type="protein sequence ID" value="RGR68847.1"/>
    <property type="molecule type" value="Genomic_DNA"/>
</dbReference>
<sequence length="66" mass="8047">MIKQGNIQKWVFSYFINYVKQRIMFYYKILVWLFFVALAMISACVPLIWLVIFIGLWDIEEANNRH</sequence>
<keyword evidence="1" id="KW-0812">Transmembrane</keyword>
<name>A0A412FL12_9BACE</name>
<feature type="transmembrane region" description="Helical" evidence="1">
    <location>
        <begin position="29"/>
        <end position="57"/>
    </location>
</feature>
<dbReference type="AlphaFoldDB" id="A0A412FL12"/>
<keyword evidence="1" id="KW-0472">Membrane</keyword>
<comment type="caution">
    <text evidence="2">The sequence shown here is derived from an EMBL/GenBank/DDBJ whole genome shotgun (WGS) entry which is preliminary data.</text>
</comment>
<evidence type="ECO:0000313" key="3">
    <source>
        <dbReference type="Proteomes" id="UP000284205"/>
    </source>
</evidence>
<reference evidence="2 3" key="1">
    <citation type="submission" date="2018-08" db="EMBL/GenBank/DDBJ databases">
        <title>A genome reference for cultivated species of the human gut microbiota.</title>
        <authorList>
            <person name="Zou Y."/>
            <person name="Xue W."/>
            <person name="Luo G."/>
        </authorList>
    </citation>
    <scope>NUCLEOTIDE SEQUENCE [LARGE SCALE GENOMIC DNA]</scope>
    <source>
        <strain evidence="2 3">AF24-29LB</strain>
    </source>
</reference>
<gene>
    <name evidence="2" type="ORF">DWY26_15170</name>
</gene>
<proteinExistence type="predicted"/>
<protein>
    <submittedName>
        <fullName evidence="2">Uncharacterized protein</fullName>
    </submittedName>
</protein>
<evidence type="ECO:0000313" key="2">
    <source>
        <dbReference type="EMBL" id="RGR68847.1"/>
    </source>
</evidence>